<evidence type="ECO:0000313" key="9">
    <source>
        <dbReference type="EMBL" id="QSS62133.1"/>
    </source>
</evidence>
<evidence type="ECO:0000256" key="2">
    <source>
        <dbReference type="ARBA" id="ARBA00001946"/>
    </source>
</evidence>
<dbReference type="CDD" id="cd03426">
    <property type="entry name" value="NUDIX_CoAse_Nudt7"/>
    <property type="match status" value="1"/>
</dbReference>
<dbReference type="SUPFAM" id="SSF55811">
    <property type="entry name" value="Nudix"/>
    <property type="match status" value="1"/>
</dbReference>
<accession>A0A8A1MBP1</accession>
<feature type="region of interest" description="Disordered" evidence="7">
    <location>
        <begin position="656"/>
        <end position="695"/>
    </location>
</feature>
<keyword evidence="6" id="KW-0464">Manganese</keyword>
<dbReference type="GO" id="GO:0010945">
    <property type="term" value="F:coenzyme A diphosphatase activity"/>
    <property type="evidence" value="ECO:0007669"/>
    <property type="project" value="InterPro"/>
</dbReference>
<dbReference type="GO" id="GO:0046872">
    <property type="term" value="F:metal ion binding"/>
    <property type="evidence" value="ECO:0007669"/>
    <property type="project" value="UniProtKB-KW"/>
</dbReference>
<comment type="cofactor">
    <cofactor evidence="1">
        <name>Mn(2+)</name>
        <dbReference type="ChEBI" id="CHEBI:29035"/>
    </cofactor>
</comment>
<dbReference type="PANTHER" id="PTHR12992">
    <property type="entry name" value="NUDIX HYDROLASE"/>
    <property type="match status" value="1"/>
</dbReference>
<organism evidence="9 10">
    <name type="scientific">Ajellomyces capsulatus</name>
    <name type="common">Darling's disease fungus</name>
    <name type="synonym">Histoplasma capsulatum</name>
    <dbReference type="NCBI Taxonomy" id="5037"/>
    <lineage>
        <taxon>Eukaryota</taxon>
        <taxon>Fungi</taxon>
        <taxon>Dikarya</taxon>
        <taxon>Ascomycota</taxon>
        <taxon>Pezizomycotina</taxon>
        <taxon>Eurotiomycetes</taxon>
        <taxon>Eurotiomycetidae</taxon>
        <taxon>Onygenales</taxon>
        <taxon>Ajellomycetaceae</taxon>
        <taxon>Histoplasma</taxon>
    </lineage>
</organism>
<evidence type="ECO:0000256" key="1">
    <source>
        <dbReference type="ARBA" id="ARBA00001936"/>
    </source>
</evidence>
<sequence length="874" mass="98528">MAPLSPTSKQAIERLRRYIPPPTNYDSVPLSRQAAVLLLLFADRLGDLWVILTIRSKTLKSYPGQAALPGGKADSLSETPFETARREAFEEIGLPNIGQTFPSPFLVEHLCELPANLARTELVVRPCVALLHSYDEVTGEDADPEEAFMPQLDAKEVAAVFSGPFHNFLMMRDEPRGEDDSSLPGDPTEWYDGTWTNWNSTWWRMHHFFVPITNQKVTKSRRKSIDQSAAVDELENQEISMGLTRYKVFGMTARILVDAARVAYAEEPHFEHNSHFGDEDMIARLQKIGRFKETRHPEDELTPEVRTRDTGQMTSRGMRRYTPQLLTSESLEGLEQAVPPGNSPSNTKYQSWKFDKPLPDIPRATSSVYSPDDEATGVIESHLPPCPRNTLMPEPPPRGPSRAHSLGSSEHYQKAMHEPPADVDIHLRVLKKSLSLQPCGYRSAPNLLLETAAPASLSAPAGPYHPHYGWSWGLKSKPRSISTYALHGSSTTADPIFPISDKAIESVGPMLLLPSSGYHQCGKDESRGSSLAMVDDSGSEMCRSEILSERIRPRRYSEDVPLDVHMEHPQRTGLSSTGQLPVARARNHRIQLVETQHQTGNRTELFSFYSNSSVSDHNVHITPTPNNTPTASTFARRRTKQLAVPISDYQRYGPKACKTKRDHRPGTMFKRRMTKPKTKRASLQLPPLPPSPVPLRQYYQQNHRYSQSQSQTQCQSQFLSTPLTLLPRRMKSFLSKAFHSRNITTSVKPLRPPRPPSPSPMRYFPSPPPPPPPPPPPCLHPPTQQQQDGQWNQQDKLQQEWQEQQQQCQQENQEKERSQRGGNLFRRSMAVTRERLGLGPSSTDVRKMTLKDRIVFVGPTDPAAVAEDRVDEWV</sequence>
<dbReference type="VEuPathDB" id="FungiDB:I7I51_04310"/>
<evidence type="ECO:0000256" key="5">
    <source>
        <dbReference type="ARBA" id="ARBA00022842"/>
    </source>
</evidence>
<evidence type="ECO:0000256" key="6">
    <source>
        <dbReference type="ARBA" id="ARBA00023211"/>
    </source>
</evidence>
<name>A0A8A1MBP1_AJECA</name>
<keyword evidence="5" id="KW-0460">Magnesium</keyword>
<dbReference type="AlphaFoldDB" id="A0A8A1MBP1"/>
<comment type="cofactor">
    <cofactor evidence="2">
        <name>Mg(2+)</name>
        <dbReference type="ChEBI" id="CHEBI:18420"/>
    </cofactor>
</comment>
<dbReference type="InterPro" id="IPR015797">
    <property type="entry name" value="NUDIX_hydrolase-like_dom_sf"/>
</dbReference>
<evidence type="ECO:0000256" key="3">
    <source>
        <dbReference type="ARBA" id="ARBA00022723"/>
    </source>
</evidence>
<reference evidence="9" key="1">
    <citation type="submission" date="2021-01" db="EMBL/GenBank/DDBJ databases">
        <title>Chromosome-level genome assembly of a human fungal pathogen reveals clustering of transcriptionally co-regulated genes.</title>
        <authorList>
            <person name="Voorhies M."/>
            <person name="Cohen S."/>
            <person name="Shea T.P."/>
            <person name="Petrus S."/>
            <person name="Munoz J.F."/>
            <person name="Poplawski S."/>
            <person name="Goldman W.E."/>
            <person name="Michael T."/>
            <person name="Cuomo C.A."/>
            <person name="Sil A."/>
            <person name="Beyhan S."/>
        </authorList>
    </citation>
    <scope>NUCLEOTIDE SEQUENCE</scope>
    <source>
        <strain evidence="9">WU24</strain>
    </source>
</reference>
<feature type="compositionally biased region" description="Basic residues" evidence="7">
    <location>
        <begin position="657"/>
        <end position="680"/>
    </location>
</feature>
<dbReference type="EMBL" id="CP069111">
    <property type="protein sequence ID" value="QSS62133.1"/>
    <property type="molecule type" value="Genomic_DNA"/>
</dbReference>
<keyword evidence="3" id="KW-0479">Metal-binding</keyword>
<protein>
    <recommendedName>
        <fullName evidence="8">Nudix hydrolase domain-containing protein</fullName>
    </recommendedName>
</protein>
<evidence type="ECO:0000313" key="10">
    <source>
        <dbReference type="Proteomes" id="UP000663671"/>
    </source>
</evidence>
<dbReference type="PROSITE" id="PS51462">
    <property type="entry name" value="NUDIX"/>
    <property type="match status" value="1"/>
</dbReference>
<keyword evidence="4" id="KW-0378">Hydrolase</keyword>
<dbReference type="GO" id="GO:0015938">
    <property type="term" value="P:coenzyme A catabolic process"/>
    <property type="evidence" value="ECO:0007669"/>
    <property type="project" value="TreeGrafter"/>
</dbReference>
<dbReference type="Gene3D" id="3.90.79.10">
    <property type="entry name" value="Nucleoside Triphosphate Pyrophosphohydrolase"/>
    <property type="match status" value="1"/>
</dbReference>
<dbReference type="InterPro" id="IPR000086">
    <property type="entry name" value="NUDIX_hydrolase_dom"/>
</dbReference>
<dbReference type="Proteomes" id="UP000663671">
    <property type="component" value="Chromosome 5"/>
</dbReference>
<feature type="region of interest" description="Disordered" evidence="7">
    <location>
        <begin position="744"/>
        <end position="844"/>
    </location>
</feature>
<feature type="domain" description="Nudix hydrolase" evidence="8">
    <location>
        <begin position="31"/>
        <end position="173"/>
    </location>
</feature>
<feature type="compositionally biased region" description="Pro residues" evidence="7">
    <location>
        <begin position="750"/>
        <end position="780"/>
    </location>
</feature>
<dbReference type="PANTHER" id="PTHR12992:SF24">
    <property type="entry name" value="PEROXISOMAL COENZYME A DIPHOSPHATASE NUDT7"/>
    <property type="match status" value="1"/>
</dbReference>
<evidence type="ECO:0000259" key="8">
    <source>
        <dbReference type="PROSITE" id="PS51462"/>
    </source>
</evidence>
<feature type="compositionally biased region" description="Low complexity" evidence="7">
    <location>
        <begin position="781"/>
        <end position="811"/>
    </location>
</feature>
<dbReference type="InterPro" id="IPR045121">
    <property type="entry name" value="CoAse"/>
</dbReference>
<evidence type="ECO:0000256" key="7">
    <source>
        <dbReference type="SAM" id="MobiDB-lite"/>
    </source>
</evidence>
<dbReference type="Pfam" id="PF00293">
    <property type="entry name" value="NUDIX"/>
    <property type="match status" value="1"/>
</dbReference>
<evidence type="ECO:0000256" key="4">
    <source>
        <dbReference type="ARBA" id="ARBA00022801"/>
    </source>
</evidence>
<gene>
    <name evidence="9" type="ORF">I7I51_04310</name>
</gene>
<proteinExistence type="predicted"/>
<dbReference type="OrthoDB" id="4207595at2759"/>